<organism evidence="3 4">
    <name type="scientific">Beauveria asiatica</name>
    <dbReference type="NCBI Taxonomy" id="1069075"/>
    <lineage>
        <taxon>Eukaryota</taxon>
        <taxon>Fungi</taxon>
        <taxon>Dikarya</taxon>
        <taxon>Ascomycota</taxon>
        <taxon>Pezizomycotina</taxon>
        <taxon>Sordariomycetes</taxon>
        <taxon>Hypocreomycetidae</taxon>
        <taxon>Hypocreales</taxon>
        <taxon>Cordycipitaceae</taxon>
        <taxon>Beauveria</taxon>
    </lineage>
</organism>
<reference evidence="3 4" key="1">
    <citation type="submission" date="2020-02" db="EMBL/GenBank/DDBJ databases">
        <title>Comparative genomics of the hypocrealean fungal genus Beauvera.</title>
        <authorList>
            <person name="Showalter D.N."/>
            <person name="Bushley K.E."/>
            <person name="Rehner S.A."/>
        </authorList>
    </citation>
    <scope>NUCLEOTIDE SEQUENCE [LARGE SCALE GENOMIC DNA]</scope>
    <source>
        <strain evidence="3 4">ARSEF4384</strain>
    </source>
</reference>
<dbReference type="EMBL" id="JAAHCF010000445">
    <property type="protein sequence ID" value="KAK8143936.1"/>
    <property type="molecule type" value="Genomic_DNA"/>
</dbReference>
<gene>
    <name evidence="3" type="ORF">G3M48_006534</name>
</gene>
<evidence type="ECO:0000313" key="4">
    <source>
        <dbReference type="Proteomes" id="UP001397290"/>
    </source>
</evidence>
<dbReference type="AlphaFoldDB" id="A0AAW0RPI6"/>
<comment type="caution">
    <text evidence="3">The sequence shown here is derived from an EMBL/GenBank/DDBJ whole genome shotgun (WGS) entry which is preliminary data.</text>
</comment>
<proteinExistence type="predicted"/>
<feature type="signal peptide" evidence="2">
    <location>
        <begin position="1"/>
        <end position="21"/>
    </location>
</feature>
<feature type="region of interest" description="Disordered" evidence="1">
    <location>
        <begin position="42"/>
        <end position="64"/>
    </location>
</feature>
<sequence>MKASVIIIILVAQALFTTAAAAVAARVSVDEILIRADPSPYRPAHGKGGKVGHQLANVPGRRKESITPDEFTGIMARYNKNRANSSL</sequence>
<dbReference type="Proteomes" id="UP001397290">
    <property type="component" value="Unassembled WGS sequence"/>
</dbReference>
<accession>A0AAW0RPI6</accession>
<protein>
    <submittedName>
        <fullName evidence="3">Uncharacterized protein</fullName>
    </submittedName>
</protein>
<keyword evidence="4" id="KW-1185">Reference proteome</keyword>
<feature type="chain" id="PRO_5044013170" evidence="2">
    <location>
        <begin position="22"/>
        <end position="87"/>
    </location>
</feature>
<keyword evidence="2" id="KW-0732">Signal</keyword>
<evidence type="ECO:0000256" key="2">
    <source>
        <dbReference type="SAM" id="SignalP"/>
    </source>
</evidence>
<evidence type="ECO:0000313" key="3">
    <source>
        <dbReference type="EMBL" id="KAK8143936.1"/>
    </source>
</evidence>
<evidence type="ECO:0000256" key="1">
    <source>
        <dbReference type="SAM" id="MobiDB-lite"/>
    </source>
</evidence>
<name>A0AAW0RPI6_9HYPO</name>